<evidence type="ECO:0000313" key="4">
    <source>
        <dbReference type="EMBL" id="AMY08490.1"/>
    </source>
</evidence>
<dbReference type="InterPro" id="IPR011519">
    <property type="entry name" value="UnbV_ASPIC"/>
</dbReference>
<reference evidence="5" key="2">
    <citation type="submission" date="2016-04" db="EMBL/GenBank/DDBJ databases">
        <title>First Complete Genome Sequence of a Subdivision 6 Acidobacterium.</title>
        <authorList>
            <person name="Huang S."/>
            <person name="Vieira S."/>
            <person name="Bunk B."/>
            <person name="Riedel T."/>
            <person name="Sproeer C."/>
            <person name="Overmann J."/>
        </authorList>
    </citation>
    <scope>NUCLEOTIDE SEQUENCE [LARGE SCALE GENOMIC DNA]</scope>
    <source>
        <strain evidence="5">DSM 100886 HEG_-6_39</strain>
    </source>
</reference>
<dbReference type="AlphaFoldDB" id="A0A143PJR5"/>
<dbReference type="InterPro" id="IPR028994">
    <property type="entry name" value="Integrin_alpha_N"/>
</dbReference>
<evidence type="ECO:0000313" key="5">
    <source>
        <dbReference type="Proteomes" id="UP000076079"/>
    </source>
</evidence>
<proteinExistence type="predicted"/>
<dbReference type="InterPro" id="IPR013517">
    <property type="entry name" value="FG-GAP"/>
</dbReference>
<dbReference type="PATRIC" id="fig|1813736.3.peg.1761"/>
<dbReference type="InterPro" id="IPR027039">
    <property type="entry name" value="Crtac1"/>
</dbReference>
<evidence type="ECO:0000259" key="3">
    <source>
        <dbReference type="Pfam" id="PF07593"/>
    </source>
</evidence>
<feature type="chain" id="PRO_5007511559" evidence="2">
    <location>
        <begin position="19"/>
        <end position="562"/>
    </location>
</feature>
<dbReference type="Pfam" id="PF13517">
    <property type="entry name" value="FG-GAP_3"/>
    <property type="match status" value="2"/>
</dbReference>
<reference evidence="4 5" key="1">
    <citation type="journal article" date="2016" name="Genome Announc.">
        <title>First Complete Genome Sequence of a Subdivision 6 Acidobacterium Strain.</title>
        <authorList>
            <person name="Huang S."/>
            <person name="Vieira S."/>
            <person name="Bunk B."/>
            <person name="Riedel T."/>
            <person name="Sproer C."/>
            <person name="Overmann J."/>
        </authorList>
    </citation>
    <scope>NUCLEOTIDE SEQUENCE [LARGE SCALE GENOMIC DNA]</scope>
    <source>
        <strain evidence="5">DSM 100886 HEG_-6_39</strain>
    </source>
</reference>
<dbReference type="OrthoDB" id="103431at2"/>
<dbReference type="SUPFAM" id="SSF69318">
    <property type="entry name" value="Integrin alpha N-terminal domain"/>
    <property type="match status" value="1"/>
</dbReference>
<sequence precursor="true">MNRHHVSLAFAVVAVSMAAAPAPPFRDMAADVGLTFQHVTGATGDHFMPEIMGAGAALLDYDNDGDLDVYVIQGTALDPGKQPLFPPPVGFKPGNRLFRNLLSPTGTLHFVDVTESAGVGHIGYGMGAATGDYDNDGFLDLYVTNVGRNVLYHNNGDGTFADVTGKAGVDDARWSTSAAFLDYDSDGFLDLFVGNYVDFTVQGNKHCHAPTGEPDYCTPMAYTPVPSRLFHNTGTGTFVDVTESSGIGSSYGPALGVLCADFNGDGRTDIFVANDTAANRLWLNQGAGTFREAALQSGVAYNADGRAKAGMGVTAEEVDDDGTLTLLVTNLTREGATLFRGNRKDLFEDVTSRNGLATPTFGFTGFGTSWFDYDNDGRLDLFIANGAVTIVESLRAQPYPYGQSNLLFHNEGPQRFSDVSNDAGPAFRRIDVGRGVAIGDIDNDGAVDVLVTNNNGAVRLLHNDVGARQHWLEVSLVGTKSNLSGIGARVALLRDGAAPRWRRVHTDSSYLSASDVRVHFGLGERSDVRGLVVQWPDGSSETWDNVKPDRVVVLRQGTGRSR</sequence>
<gene>
    <name evidence="4" type="ORF">LuPra_01690</name>
</gene>
<dbReference type="Gene3D" id="2.130.10.130">
    <property type="entry name" value="Integrin alpha, N-terminal"/>
    <property type="match status" value="2"/>
</dbReference>
<dbReference type="STRING" id="1855912.LuPra_01690"/>
<protein>
    <submittedName>
        <fullName evidence="4">FG-GAP repeat</fullName>
    </submittedName>
</protein>
<dbReference type="PANTHER" id="PTHR16026">
    <property type="entry name" value="CARTILAGE ACIDIC PROTEIN 1"/>
    <property type="match status" value="1"/>
</dbReference>
<keyword evidence="5" id="KW-1185">Reference proteome</keyword>
<evidence type="ECO:0000256" key="2">
    <source>
        <dbReference type="SAM" id="SignalP"/>
    </source>
</evidence>
<evidence type="ECO:0000256" key="1">
    <source>
        <dbReference type="ARBA" id="ARBA00022729"/>
    </source>
</evidence>
<dbReference type="Proteomes" id="UP000076079">
    <property type="component" value="Chromosome"/>
</dbReference>
<dbReference type="PANTHER" id="PTHR16026:SF0">
    <property type="entry name" value="CARTILAGE ACIDIC PROTEIN 1"/>
    <property type="match status" value="1"/>
</dbReference>
<accession>A0A143PJR5</accession>
<name>A0A143PJR5_LUTPR</name>
<feature type="domain" description="ASPIC/UnbV" evidence="3">
    <location>
        <begin position="485"/>
        <end position="552"/>
    </location>
</feature>
<dbReference type="RefSeq" id="WP_110170329.1">
    <property type="nucleotide sequence ID" value="NZ_CP015136.1"/>
</dbReference>
<keyword evidence="1 2" id="KW-0732">Signal</keyword>
<dbReference type="KEGG" id="abac:LuPra_01690"/>
<feature type="signal peptide" evidence="2">
    <location>
        <begin position="1"/>
        <end position="18"/>
    </location>
</feature>
<dbReference type="Pfam" id="PF07593">
    <property type="entry name" value="UnbV_ASPIC"/>
    <property type="match status" value="1"/>
</dbReference>
<dbReference type="EMBL" id="CP015136">
    <property type="protein sequence ID" value="AMY08490.1"/>
    <property type="molecule type" value="Genomic_DNA"/>
</dbReference>
<organism evidence="4 5">
    <name type="scientific">Luteitalea pratensis</name>
    <dbReference type="NCBI Taxonomy" id="1855912"/>
    <lineage>
        <taxon>Bacteria</taxon>
        <taxon>Pseudomonadati</taxon>
        <taxon>Acidobacteriota</taxon>
        <taxon>Vicinamibacteria</taxon>
        <taxon>Vicinamibacterales</taxon>
        <taxon>Vicinamibacteraceae</taxon>
        <taxon>Luteitalea</taxon>
    </lineage>
</organism>